<dbReference type="SUPFAM" id="SSF53720">
    <property type="entry name" value="ALDH-like"/>
    <property type="match status" value="1"/>
</dbReference>
<comment type="similarity">
    <text evidence="1">Belongs to the aldehyde dehydrogenase family.</text>
</comment>
<keyword evidence="4" id="KW-1185">Reference proteome</keyword>
<reference evidence="3 4" key="1">
    <citation type="submission" date="2019-06" db="EMBL/GenBank/DDBJ databases">
        <authorList>
            <person name="Broberg M."/>
        </authorList>
    </citation>
    <scope>NUCLEOTIDE SEQUENCE [LARGE SCALE GENOMIC DNA]</scope>
</reference>
<accession>A0ABY6U448</accession>
<dbReference type="PANTHER" id="PTHR43866">
    <property type="entry name" value="MALONATE-SEMIALDEHYDE DEHYDROGENASE"/>
    <property type="match status" value="1"/>
</dbReference>
<dbReference type="InterPro" id="IPR016161">
    <property type="entry name" value="Ald_DH/histidinol_DH"/>
</dbReference>
<evidence type="ECO:0000256" key="1">
    <source>
        <dbReference type="ARBA" id="ARBA00009986"/>
    </source>
</evidence>
<organism evidence="3 4">
    <name type="scientific">Bionectria ochroleuca</name>
    <name type="common">Gliocladium roseum</name>
    <dbReference type="NCBI Taxonomy" id="29856"/>
    <lineage>
        <taxon>Eukaryota</taxon>
        <taxon>Fungi</taxon>
        <taxon>Dikarya</taxon>
        <taxon>Ascomycota</taxon>
        <taxon>Pezizomycotina</taxon>
        <taxon>Sordariomycetes</taxon>
        <taxon>Hypocreomycetidae</taxon>
        <taxon>Hypocreales</taxon>
        <taxon>Bionectriaceae</taxon>
        <taxon>Clonostachys</taxon>
    </lineage>
</organism>
<dbReference type="Pfam" id="PF00171">
    <property type="entry name" value="Aldedh"/>
    <property type="match status" value="1"/>
</dbReference>
<feature type="domain" description="Aldehyde dehydrogenase" evidence="2">
    <location>
        <begin position="1"/>
        <end position="127"/>
    </location>
</feature>
<name>A0ABY6U448_BIOOC</name>
<proteinExistence type="inferred from homology"/>
<dbReference type="InterPro" id="IPR016163">
    <property type="entry name" value="Ald_DH_C"/>
</dbReference>
<comment type="caution">
    <text evidence="3">The sequence shown here is derived from an EMBL/GenBank/DDBJ whole genome shotgun (WGS) entry which is preliminary data.</text>
</comment>
<gene>
    <name evidence="3" type="ORF">CLO192961_LOCUS176407</name>
</gene>
<evidence type="ECO:0000313" key="3">
    <source>
        <dbReference type="EMBL" id="VUC25801.1"/>
    </source>
</evidence>
<dbReference type="PANTHER" id="PTHR43866:SF3">
    <property type="entry name" value="METHYLMALONATE-SEMIALDEHYDE DEHYDROGENASE [ACYLATING], MITOCHONDRIAL"/>
    <property type="match status" value="1"/>
</dbReference>
<dbReference type="InterPro" id="IPR010061">
    <property type="entry name" value="MeMal-semiAld_DH"/>
</dbReference>
<dbReference type="InterPro" id="IPR015590">
    <property type="entry name" value="Aldehyde_DH_dom"/>
</dbReference>
<dbReference type="EMBL" id="CABFNS010000741">
    <property type="protein sequence ID" value="VUC25801.1"/>
    <property type="molecule type" value="Genomic_DNA"/>
</dbReference>
<dbReference type="Gene3D" id="3.40.309.10">
    <property type="entry name" value="Aldehyde Dehydrogenase, Chain A, domain 2"/>
    <property type="match status" value="1"/>
</dbReference>
<protein>
    <recommendedName>
        <fullName evidence="2">Aldehyde dehydrogenase domain-containing protein</fullName>
    </recommendedName>
</protein>
<evidence type="ECO:0000313" key="4">
    <source>
        <dbReference type="Proteomes" id="UP000766486"/>
    </source>
</evidence>
<dbReference type="Proteomes" id="UP000766486">
    <property type="component" value="Unassembled WGS sequence"/>
</dbReference>
<sequence length="195" mass="21365">MGPLISVAAKERVVGVINEAEQDGAHVVLDGRDCYVEGYPHGNFVGPTILTNVEPYMQCYQEELFGPVLVCLQVNTLNEAIELINENRYGNGCTLFTSSPAAAKSFQDEVNVGQIGINVPNLGKESVFACPIGRTNRNRSSIRRDTADLKQRVLHGSTKKAIANSLTTSDIRGMGAARWQFFTNTKTVTTLWRSD</sequence>
<evidence type="ECO:0000259" key="2">
    <source>
        <dbReference type="Pfam" id="PF00171"/>
    </source>
</evidence>